<accession>A0A2K8KLF2</accession>
<organism evidence="7 8">
    <name type="scientific">Spiroplasma clarkii</name>
    <dbReference type="NCBI Taxonomy" id="2139"/>
    <lineage>
        <taxon>Bacteria</taxon>
        <taxon>Bacillati</taxon>
        <taxon>Mycoplasmatota</taxon>
        <taxon>Mollicutes</taxon>
        <taxon>Entomoplasmatales</taxon>
        <taxon>Spiroplasmataceae</taxon>
        <taxon>Spiroplasma</taxon>
    </lineage>
</organism>
<sequence length="295" mass="33074">MLQIKKTFKDKSPIIYVVGTPIGNLSDFSPRAVETLKTVTKIYCEDTRTSKKLLDHFQIKNHLVSLHKFNELEKVSELSFDLKQGKDVAIITDAGVPCVSDPGAKVLNCLMNSEINFAICPINCGPAFIHAQIMSGFEAKGLEFLGFLDKKPQQLKNQFLNLTNLTDKLVIFYESVHRIQTTINILSALFAKNCQVAVVREITKLNEEIIVGDLKEVSAYINSPEFVQKGEFCVVLDKNLQPQSNAATSVDYLKLLDELILQGVSRKEAVKEIAKKYGLNKNELYQKSLNFLAKT</sequence>
<keyword evidence="1" id="KW-0963">Cytoplasm</keyword>
<dbReference type="AlphaFoldDB" id="A0A2K8KLF2"/>
<evidence type="ECO:0000256" key="3">
    <source>
        <dbReference type="ARBA" id="ARBA00022603"/>
    </source>
</evidence>
<dbReference type="NCBIfam" id="TIGR00096">
    <property type="entry name" value="16S rRNA (cytidine(1402)-2'-O)-methyltransferase"/>
    <property type="match status" value="1"/>
</dbReference>
<gene>
    <name evidence="7" type="primary">rsmI</name>
    <name evidence="7" type="ORF">SCLAR_v1c11090</name>
</gene>
<dbReference type="Gene3D" id="3.30.950.10">
    <property type="entry name" value="Methyltransferase, Cobalt-precorrin-4 Transmethylase, Domain 2"/>
    <property type="match status" value="1"/>
</dbReference>
<evidence type="ECO:0000313" key="7">
    <source>
        <dbReference type="EMBL" id="ATX71409.1"/>
    </source>
</evidence>
<keyword evidence="2" id="KW-0698">rRNA processing</keyword>
<dbReference type="PIRSF" id="PIRSF005917">
    <property type="entry name" value="MTase_YraL"/>
    <property type="match status" value="1"/>
</dbReference>
<keyword evidence="3 7" id="KW-0489">Methyltransferase</keyword>
<evidence type="ECO:0000313" key="8">
    <source>
        <dbReference type="Proteomes" id="UP000231179"/>
    </source>
</evidence>
<dbReference type="GO" id="GO:0006364">
    <property type="term" value="P:rRNA processing"/>
    <property type="evidence" value="ECO:0007669"/>
    <property type="project" value="UniProtKB-KW"/>
</dbReference>
<dbReference type="GO" id="GO:0032259">
    <property type="term" value="P:methylation"/>
    <property type="evidence" value="ECO:0007669"/>
    <property type="project" value="UniProtKB-KW"/>
</dbReference>
<keyword evidence="4 7" id="KW-0808">Transferase</keyword>
<dbReference type="InterPro" id="IPR014776">
    <property type="entry name" value="4pyrrole_Mease_sub2"/>
</dbReference>
<dbReference type="Proteomes" id="UP000231179">
    <property type="component" value="Chromosome"/>
</dbReference>
<dbReference type="InterPro" id="IPR035996">
    <property type="entry name" value="4pyrrol_Methylase_sf"/>
</dbReference>
<dbReference type="Gene3D" id="3.40.1010.10">
    <property type="entry name" value="Cobalt-precorrin-4 Transmethylase, Domain 1"/>
    <property type="match status" value="1"/>
</dbReference>
<reference evidence="7 8" key="1">
    <citation type="submission" date="2017-11" db="EMBL/GenBank/DDBJ databases">
        <title>Complete genome sequence of Spiroplasma clarkii CN-5 (DSM 19994).</title>
        <authorList>
            <person name="Tsai Y.-M."/>
            <person name="Chang A."/>
            <person name="Lo W.-S."/>
            <person name="Kuo C.-H."/>
        </authorList>
    </citation>
    <scope>NUCLEOTIDE SEQUENCE [LARGE SCALE GENOMIC DNA]</scope>
    <source>
        <strain evidence="7 8">CN-5</strain>
    </source>
</reference>
<keyword evidence="8" id="KW-1185">Reference proteome</keyword>
<dbReference type="Pfam" id="PF00590">
    <property type="entry name" value="TP_methylase"/>
    <property type="match status" value="1"/>
</dbReference>
<dbReference type="PANTHER" id="PTHR46111">
    <property type="entry name" value="RIBOSOMAL RNA SMALL SUBUNIT METHYLTRANSFERASE I"/>
    <property type="match status" value="1"/>
</dbReference>
<evidence type="ECO:0000256" key="5">
    <source>
        <dbReference type="ARBA" id="ARBA00022691"/>
    </source>
</evidence>
<name>A0A2K8KLF2_9MOLU</name>
<dbReference type="GO" id="GO:0008168">
    <property type="term" value="F:methyltransferase activity"/>
    <property type="evidence" value="ECO:0007669"/>
    <property type="project" value="UniProtKB-KW"/>
</dbReference>
<dbReference type="SUPFAM" id="SSF53790">
    <property type="entry name" value="Tetrapyrrole methylase"/>
    <property type="match status" value="1"/>
</dbReference>
<dbReference type="EMBL" id="CP024870">
    <property type="protein sequence ID" value="ATX71409.1"/>
    <property type="molecule type" value="Genomic_DNA"/>
</dbReference>
<feature type="domain" description="Tetrapyrrole methylase" evidence="6">
    <location>
        <begin position="15"/>
        <end position="217"/>
    </location>
</feature>
<dbReference type="InterPro" id="IPR000878">
    <property type="entry name" value="4pyrrol_Mease"/>
</dbReference>
<evidence type="ECO:0000256" key="1">
    <source>
        <dbReference type="ARBA" id="ARBA00022490"/>
    </source>
</evidence>
<evidence type="ECO:0000256" key="4">
    <source>
        <dbReference type="ARBA" id="ARBA00022679"/>
    </source>
</evidence>
<keyword evidence="5" id="KW-0949">S-adenosyl-L-methionine</keyword>
<evidence type="ECO:0000259" key="6">
    <source>
        <dbReference type="Pfam" id="PF00590"/>
    </source>
</evidence>
<dbReference type="PANTHER" id="PTHR46111:SF1">
    <property type="entry name" value="RIBOSOMAL RNA SMALL SUBUNIT METHYLTRANSFERASE I"/>
    <property type="match status" value="1"/>
</dbReference>
<evidence type="ECO:0000256" key="2">
    <source>
        <dbReference type="ARBA" id="ARBA00022552"/>
    </source>
</evidence>
<dbReference type="CDD" id="cd11648">
    <property type="entry name" value="RsmI"/>
    <property type="match status" value="1"/>
</dbReference>
<dbReference type="InterPro" id="IPR008189">
    <property type="entry name" value="rRNA_ssu_MeTfrase_I"/>
</dbReference>
<dbReference type="RefSeq" id="WP_100254947.1">
    <property type="nucleotide sequence ID" value="NZ_CP024870.1"/>
</dbReference>
<dbReference type="InterPro" id="IPR014777">
    <property type="entry name" value="4pyrrole_Mease_sub1"/>
</dbReference>
<protein>
    <submittedName>
        <fullName evidence="7">16S rRNA (Cytidine1402-2'-O)-methyltransferase</fullName>
    </submittedName>
</protein>
<proteinExistence type="predicted"/>